<name>A0A1G6BAT3_9GAMM</name>
<accession>A0A1G6BAT3</accession>
<dbReference type="Proteomes" id="UP000199626">
    <property type="component" value="Unassembled WGS sequence"/>
</dbReference>
<keyword evidence="3" id="KW-1185">Reference proteome</keyword>
<protein>
    <recommendedName>
        <fullName evidence="4">Nuclear transport factor 2 family protein</fullName>
    </recommendedName>
</protein>
<gene>
    <name evidence="2" type="ORF">SAMN02927930_00658</name>
</gene>
<feature type="signal peptide" evidence="1">
    <location>
        <begin position="1"/>
        <end position="20"/>
    </location>
</feature>
<dbReference type="EMBL" id="FMXN01000003">
    <property type="protein sequence ID" value="SDB17623.1"/>
    <property type="molecule type" value="Genomic_DNA"/>
</dbReference>
<evidence type="ECO:0000256" key="1">
    <source>
        <dbReference type="SAM" id="SignalP"/>
    </source>
</evidence>
<dbReference type="AlphaFoldDB" id="A0A1G6BAT3"/>
<reference evidence="3" key="1">
    <citation type="submission" date="2016-10" db="EMBL/GenBank/DDBJ databases">
        <authorList>
            <person name="Varghese N."/>
            <person name="Submissions S."/>
        </authorList>
    </citation>
    <scope>NUCLEOTIDE SEQUENCE [LARGE SCALE GENOMIC DNA]</scope>
    <source>
        <strain evidence="3">CGMCC 1.10824</strain>
    </source>
</reference>
<keyword evidence="1" id="KW-0732">Signal</keyword>
<feature type="chain" id="PRO_5011596984" description="Nuclear transport factor 2 family protein" evidence="1">
    <location>
        <begin position="21"/>
        <end position="155"/>
    </location>
</feature>
<organism evidence="2 3">
    <name type="scientific">Pseudidiomarina indica</name>
    <dbReference type="NCBI Taxonomy" id="1159017"/>
    <lineage>
        <taxon>Bacteria</taxon>
        <taxon>Pseudomonadati</taxon>
        <taxon>Pseudomonadota</taxon>
        <taxon>Gammaproteobacteria</taxon>
        <taxon>Alteromonadales</taxon>
        <taxon>Idiomarinaceae</taxon>
        <taxon>Pseudidiomarina</taxon>
    </lineage>
</organism>
<dbReference type="OrthoDB" id="9983665at2"/>
<evidence type="ECO:0000313" key="3">
    <source>
        <dbReference type="Proteomes" id="UP000199626"/>
    </source>
</evidence>
<evidence type="ECO:0008006" key="4">
    <source>
        <dbReference type="Google" id="ProtNLM"/>
    </source>
</evidence>
<sequence>MKAKLLMLILVFLVNYSAFASNCELNYFISNVKTVITSKDRLKFESFFSNVKFIPNEDEYAYYFGVEEDDSELVDFMKGDDIKYVAFHVEDDFVIIVFYKEGVVERPIAINWHDIGDEWLKNYAALTIKKINGKWHFEATPFFFFRHSPWAEDYG</sequence>
<dbReference type="RefSeq" id="WP_092591731.1">
    <property type="nucleotide sequence ID" value="NZ_FMXN01000003.1"/>
</dbReference>
<proteinExistence type="predicted"/>
<evidence type="ECO:0000313" key="2">
    <source>
        <dbReference type="EMBL" id="SDB17623.1"/>
    </source>
</evidence>